<keyword evidence="2" id="KW-0489">Methyltransferase</keyword>
<protein>
    <submittedName>
        <fullName evidence="2">MnmC family methyltransferase</fullName>
    </submittedName>
</protein>
<evidence type="ECO:0000313" key="3">
    <source>
        <dbReference type="Proteomes" id="UP001268256"/>
    </source>
</evidence>
<keyword evidence="2" id="KW-0808">Transferase</keyword>
<gene>
    <name evidence="2" type="ORF">RIF25_10925</name>
</gene>
<dbReference type="InterPro" id="IPR008471">
    <property type="entry name" value="MnmC-like_methylTransf"/>
</dbReference>
<dbReference type="GO" id="GO:0032259">
    <property type="term" value="P:methylation"/>
    <property type="evidence" value="ECO:0007669"/>
    <property type="project" value="UniProtKB-KW"/>
</dbReference>
<dbReference type="GO" id="GO:0008168">
    <property type="term" value="F:methyltransferase activity"/>
    <property type="evidence" value="ECO:0007669"/>
    <property type="project" value="UniProtKB-KW"/>
</dbReference>
<keyword evidence="3" id="KW-1185">Reference proteome</keyword>
<sequence>MDILTPQLTADGSLTFFSSTFQEAFHSHHGGKQEAESKFVMPCRVGAWAKTGHVRILDICFGLGYNSAAALTEIWRVNPDCQVELRGLELNWDVPQQAIAQGGLGRWPAEIQEIISGLVTHLDYQGTNLQARLLIGDARQTSQHLITDHWPADVIFLDPFSPPHCPQLWTVEFLKQISQLLAPRGYLATYSAAAAVRAALQLAGLRVGSTPPVGRKSPGTLARWLNADLPLLTPAEQAHLQTKAAIPYRDPGLDATATDIIHTRQQEQCQSSLISTSQWRREWHISNSK</sequence>
<dbReference type="PANTHER" id="PTHR39963:SF1">
    <property type="entry name" value="MNMC-LIKE METHYLTRANSFERASE DOMAIN-CONTAINING PROTEIN"/>
    <property type="match status" value="1"/>
</dbReference>
<dbReference type="InterPro" id="IPR029063">
    <property type="entry name" value="SAM-dependent_MTases_sf"/>
</dbReference>
<name>A0AAE4FSF8_9CYAN</name>
<dbReference type="AlphaFoldDB" id="A0AAE4FSF8"/>
<dbReference type="GO" id="GO:0016645">
    <property type="term" value="F:oxidoreductase activity, acting on the CH-NH group of donors"/>
    <property type="evidence" value="ECO:0007669"/>
    <property type="project" value="InterPro"/>
</dbReference>
<dbReference type="Proteomes" id="UP001268256">
    <property type="component" value="Unassembled WGS sequence"/>
</dbReference>
<dbReference type="CDD" id="cd02440">
    <property type="entry name" value="AdoMet_MTases"/>
    <property type="match status" value="1"/>
</dbReference>
<comment type="caution">
    <text evidence="2">The sequence shown here is derived from an EMBL/GenBank/DDBJ whole genome shotgun (WGS) entry which is preliminary data.</text>
</comment>
<dbReference type="EMBL" id="JAVMIP010000011">
    <property type="protein sequence ID" value="MDS3861320.1"/>
    <property type="molecule type" value="Genomic_DNA"/>
</dbReference>
<dbReference type="Gene3D" id="3.40.50.150">
    <property type="entry name" value="Vaccinia Virus protein VP39"/>
    <property type="match status" value="1"/>
</dbReference>
<evidence type="ECO:0000259" key="1">
    <source>
        <dbReference type="Pfam" id="PF05430"/>
    </source>
</evidence>
<dbReference type="RefSeq" id="WP_322878565.1">
    <property type="nucleotide sequence ID" value="NZ_JAVMIP010000011.1"/>
</dbReference>
<reference evidence="3" key="1">
    <citation type="submission" date="2023-07" db="EMBL/GenBank/DDBJ databases">
        <authorList>
            <person name="Luz R."/>
            <person name="Cordeiro R."/>
            <person name="Fonseca A."/>
            <person name="Goncalves V."/>
        </authorList>
    </citation>
    <scope>NUCLEOTIDE SEQUENCE [LARGE SCALE GENOMIC DNA]</scope>
    <source>
        <strain evidence="3">BACA0444</strain>
    </source>
</reference>
<accession>A0AAE4FSF8</accession>
<feature type="domain" description="MnmC-like methyltransferase" evidence="1">
    <location>
        <begin position="119"/>
        <end position="222"/>
    </location>
</feature>
<dbReference type="SUPFAM" id="SSF53335">
    <property type="entry name" value="S-adenosyl-L-methionine-dependent methyltransferases"/>
    <property type="match status" value="1"/>
</dbReference>
<dbReference type="PANTHER" id="PTHR39963">
    <property type="entry name" value="SLL0983 PROTEIN"/>
    <property type="match status" value="1"/>
</dbReference>
<dbReference type="Pfam" id="PF05430">
    <property type="entry name" value="Methyltransf_30"/>
    <property type="match status" value="1"/>
</dbReference>
<proteinExistence type="predicted"/>
<organism evidence="2 3">
    <name type="scientific">Pseudocalidococcus azoricus BACA0444</name>
    <dbReference type="NCBI Taxonomy" id="2918990"/>
    <lineage>
        <taxon>Bacteria</taxon>
        <taxon>Bacillati</taxon>
        <taxon>Cyanobacteriota</taxon>
        <taxon>Cyanophyceae</taxon>
        <taxon>Acaryochloridales</taxon>
        <taxon>Thermosynechococcaceae</taxon>
        <taxon>Pseudocalidococcus</taxon>
        <taxon>Pseudocalidococcus azoricus</taxon>
    </lineage>
</organism>
<evidence type="ECO:0000313" key="2">
    <source>
        <dbReference type="EMBL" id="MDS3861320.1"/>
    </source>
</evidence>